<evidence type="ECO:0000256" key="5">
    <source>
        <dbReference type="ARBA" id="ARBA00023136"/>
    </source>
</evidence>
<evidence type="ECO:0000256" key="6">
    <source>
        <dbReference type="SAM" id="Phobius"/>
    </source>
</evidence>
<name>A0ABY6Z9B1_9BACL</name>
<proteinExistence type="predicted"/>
<feature type="transmembrane region" description="Helical" evidence="6">
    <location>
        <begin position="331"/>
        <end position="353"/>
    </location>
</feature>
<feature type="transmembrane region" description="Helical" evidence="6">
    <location>
        <begin position="95"/>
        <end position="113"/>
    </location>
</feature>
<feature type="domain" description="Major facilitator superfamily (MFS) profile" evidence="7">
    <location>
        <begin position="8"/>
        <end position="385"/>
    </location>
</feature>
<feature type="transmembrane region" description="Helical" evidence="6">
    <location>
        <begin position="275"/>
        <end position="293"/>
    </location>
</feature>
<dbReference type="PROSITE" id="PS50850">
    <property type="entry name" value="MFS"/>
    <property type="match status" value="1"/>
</dbReference>
<evidence type="ECO:0000256" key="3">
    <source>
        <dbReference type="ARBA" id="ARBA00022692"/>
    </source>
</evidence>
<dbReference type="SUPFAM" id="SSF103473">
    <property type="entry name" value="MFS general substrate transporter"/>
    <property type="match status" value="1"/>
</dbReference>
<dbReference type="CDD" id="cd17478">
    <property type="entry name" value="MFS_FsR"/>
    <property type="match status" value="1"/>
</dbReference>
<feature type="transmembrane region" description="Helical" evidence="6">
    <location>
        <begin position="211"/>
        <end position="233"/>
    </location>
</feature>
<evidence type="ECO:0000256" key="1">
    <source>
        <dbReference type="ARBA" id="ARBA00004651"/>
    </source>
</evidence>
<reference evidence="8" key="1">
    <citation type="submission" date="2022-08" db="EMBL/GenBank/DDBJ databases">
        <title>Alicyclobacillus dauci DSM2870, complete genome.</title>
        <authorList>
            <person name="Wang Q."/>
            <person name="Cai R."/>
            <person name="Wang Z."/>
        </authorList>
    </citation>
    <scope>NUCLEOTIDE SEQUENCE</scope>
    <source>
        <strain evidence="8">DSM 28700</strain>
    </source>
</reference>
<evidence type="ECO:0000256" key="2">
    <source>
        <dbReference type="ARBA" id="ARBA00022448"/>
    </source>
</evidence>
<keyword evidence="5 6" id="KW-0472">Membrane</keyword>
<comment type="subcellular location">
    <subcellularLocation>
        <location evidence="1">Cell membrane</location>
        <topology evidence="1">Multi-pass membrane protein</topology>
    </subcellularLocation>
</comment>
<evidence type="ECO:0000259" key="7">
    <source>
        <dbReference type="PROSITE" id="PS50850"/>
    </source>
</evidence>
<protein>
    <submittedName>
        <fullName evidence="8">MFS transporter</fullName>
    </submittedName>
</protein>
<dbReference type="Gene3D" id="1.20.1250.20">
    <property type="entry name" value="MFS general substrate transporter like domains"/>
    <property type="match status" value="1"/>
</dbReference>
<keyword evidence="9" id="KW-1185">Reference proteome</keyword>
<feature type="transmembrane region" description="Helical" evidence="6">
    <location>
        <begin position="359"/>
        <end position="378"/>
    </location>
</feature>
<dbReference type="PANTHER" id="PTHR43129">
    <property type="entry name" value="FOSMIDOMYCIN RESISTANCE PROTEIN"/>
    <property type="match status" value="1"/>
</dbReference>
<feature type="transmembrane region" description="Helical" evidence="6">
    <location>
        <begin position="245"/>
        <end position="263"/>
    </location>
</feature>
<gene>
    <name evidence="8" type="ORF">NZD86_09425</name>
</gene>
<feature type="transmembrane region" description="Helical" evidence="6">
    <location>
        <begin position="72"/>
        <end position="89"/>
    </location>
</feature>
<dbReference type="PANTHER" id="PTHR43129:SF1">
    <property type="entry name" value="FOSMIDOMYCIN RESISTANCE PROTEIN"/>
    <property type="match status" value="1"/>
</dbReference>
<evidence type="ECO:0000313" key="8">
    <source>
        <dbReference type="EMBL" id="WAH38675.1"/>
    </source>
</evidence>
<dbReference type="InterPro" id="IPR020846">
    <property type="entry name" value="MFS_dom"/>
</dbReference>
<dbReference type="Proteomes" id="UP001164803">
    <property type="component" value="Chromosome"/>
</dbReference>
<feature type="transmembrane region" description="Helical" evidence="6">
    <location>
        <begin position="160"/>
        <end position="183"/>
    </location>
</feature>
<feature type="transmembrane region" description="Helical" evidence="6">
    <location>
        <begin position="134"/>
        <end position="154"/>
    </location>
</feature>
<organism evidence="8 9">
    <name type="scientific">Alicyclobacillus dauci</name>
    <dbReference type="NCBI Taxonomy" id="1475485"/>
    <lineage>
        <taxon>Bacteria</taxon>
        <taxon>Bacillati</taxon>
        <taxon>Bacillota</taxon>
        <taxon>Bacilli</taxon>
        <taxon>Bacillales</taxon>
        <taxon>Alicyclobacillaceae</taxon>
        <taxon>Alicyclobacillus</taxon>
    </lineage>
</organism>
<sequence length="402" mass="43501">MSDVNRRVVSILAFGHFVNDFLINVITAILPLLVVHFGLSYSQVGILTMVSNVSSSLVQPIFGFISDKKGKPWILGMSALCLSAGLLGVAFSPSYIWLLPAVVLNGIGSAAFHPDGSRAVYFAAGDRRGLTQSVFQVGGNLGLAVSALALWFLGKVGFGGLAWFMVPGVLSAALLFTLIRWFADRLSEYGERRAQGSALSERRPSRIGMSLLVVIVTVRSWIMAGFMTFVPLYMIHHFGVKESDVWAYSFVFLLFGAIGTVTGGPLADRFGQRNVIRLSMFISTPFTVLLPYLPKQFVFVDLAIVGFCLLSTFAVTVVYGQEMMPSNIAMVSGLLIGFAGGIAGLGVMMMGYVADAYGLYVALQWIGWIMPIAALCTLKLPIDHIRLMQQVAKSQVTPTLAK</sequence>
<feature type="transmembrane region" description="Helical" evidence="6">
    <location>
        <begin position="45"/>
        <end position="65"/>
    </location>
</feature>
<evidence type="ECO:0000313" key="9">
    <source>
        <dbReference type="Proteomes" id="UP001164803"/>
    </source>
</evidence>
<evidence type="ECO:0000256" key="4">
    <source>
        <dbReference type="ARBA" id="ARBA00022989"/>
    </source>
</evidence>
<dbReference type="Pfam" id="PF07690">
    <property type="entry name" value="MFS_1"/>
    <property type="match status" value="1"/>
</dbReference>
<feature type="transmembrane region" description="Helical" evidence="6">
    <location>
        <begin position="299"/>
        <end position="319"/>
    </location>
</feature>
<feature type="transmembrane region" description="Helical" evidence="6">
    <location>
        <begin position="21"/>
        <end position="39"/>
    </location>
</feature>
<keyword evidence="3 6" id="KW-0812">Transmembrane</keyword>
<dbReference type="RefSeq" id="WP_268046261.1">
    <property type="nucleotide sequence ID" value="NZ_CP104064.1"/>
</dbReference>
<dbReference type="InterPro" id="IPR036259">
    <property type="entry name" value="MFS_trans_sf"/>
</dbReference>
<keyword evidence="4 6" id="KW-1133">Transmembrane helix</keyword>
<dbReference type="EMBL" id="CP104064">
    <property type="protein sequence ID" value="WAH38675.1"/>
    <property type="molecule type" value="Genomic_DNA"/>
</dbReference>
<dbReference type="InterPro" id="IPR011701">
    <property type="entry name" value="MFS"/>
</dbReference>
<accession>A0ABY6Z9B1</accession>
<keyword evidence="2" id="KW-0813">Transport</keyword>